<dbReference type="AlphaFoldDB" id="A0A941J1B9"/>
<sequence length="90" mass="9593">MTQSMHAHAREYAQYQADEAVRAGQNTPSVRRAGLMLATVTDVLTGGLVEVDGDMQVRRLASYTTPADGDLVVLADFGNGNWAVLGKLAT</sequence>
<accession>A0A941J1B9</accession>
<proteinExistence type="predicted"/>
<name>A0A941J1B9_9ACTN</name>
<evidence type="ECO:0000313" key="1">
    <source>
        <dbReference type="EMBL" id="MBR8638580.1"/>
    </source>
</evidence>
<evidence type="ECO:0000313" key="2">
    <source>
        <dbReference type="Proteomes" id="UP000682308"/>
    </source>
</evidence>
<reference evidence="1 2" key="1">
    <citation type="submission" date="2021-04" db="EMBL/GenBank/DDBJ databases">
        <title>Characterization of the biosynthetic gene cluster of new lipopeptides with antitumor activity in the genome of the marine Streptomyces PHM034.</title>
        <authorList>
            <person name="Ceniceros A."/>
            <person name="Canedo L."/>
            <person name="Mendez C."/>
            <person name="Olano C."/>
            <person name="Schleissner C."/>
            <person name="Cuevas C."/>
            <person name="De La Calle F."/>
            <person name="Salas J.A."/>
        </authorList>
    </citation>
    <scope>NUCLEOTIDE SEQUENCE [LARGE SCALE GENOMIC DNA]</scope>
    <source>
        <strain evidence="1 2">PHM034</strain>
    </source>
</reference>
<dbReference type="EMBL" id="JAGTPG010000001">
    <property type="protein sequence ID" value="MBR8638580.1"/>
    <property type="molecule type" value="Genomic_DNA"/>
</dbReference>
<organism evidence="1 2">
    <name type="scientific">Streptomyces tuirus</name>
    <dbReference type="NCBI Taxonomy" id="68278"/>
    <lineage>
        <taxon>Bacteria</taxon>
        <taxon>Bacillati</taxon>
        <taxon>Actinomycetota</taxon>
        <taxon>Actinomycetes</taxon>
        <taxon>Kitasatosporales</taxon>
        <taxon>Streptomycetaceae</taxon>
        <taxon>Streptomyces</taxon>
    </lineage>
</organism>
<protein>
    <submittedName>
        <fullName evidence="1">Uncharacterized protein</fullName>
    </submittedName>
</protein>
<dbReference type="Proteomes" id="UP000682308">
    <property type="component" value="Unassembled WGS sequence"/>
</dbReference>
<comment type="caution">
    <text evidence="1">The sequence shown here is derived from an EMBL/GenBank/DDBJ whole genome shotgun (WGS) entry which is preliminary data.</text>
</comment>
<keyword evidence="2" id="KW-1185">Reference proteome</keyword>
<gene>
    <name evidence="1" type="ORF">KEF29_03020</name>
</gene>